<name>A0AAD6QFJ3_9ROSI</name>
<keyword evidence="3" id="KW-1185">Reference proteome</keyword>
<protein>
    <submittedName>
        <fullName evidence="2">Uncharacterized protein</fullName>
    </submittedName>
</protein>
<accession>A0AAD6QFJ3</accession>
<evidence type="ECO:0000313" key="3">
    <source>
        <dbReference type="Proteomes" id="UP001164929"/>
    </source>
</evidence>
<gene>
    <name evidence="2" type="ORF">NC653_022129</name>
</gene>
<organism evidence="2 3">
    <name type="scientific">Populus alba x Populus x berolinensis</name>
    <dbReference type="NCBI Taxonomy" id="444605"/>
    <lineage>
        <taxon>Eukaryota</taxon>
        <taxon>Viridiplantae</taxon>
        <taxon>Streptophyta</taxon>
        <taxon>Embryophyta</taxon>
        <taxon>Tracheophyta</taxon>
        <taxon>Spermatophyta</taxon>
        <taxon>Magnoliopsida</taxon>
        <taxon>eudicotyledons</taxon>
        <taxon>Gunneridae</taxon>
        <taxon>Pentapetalae</taxon>
        <taxon>rosids</taxon>
        <taxon>fabids</taxon>
        <taxon>Malpighiales</taxon>
        <taxon>Salicaceae</taxon>
        <taxon>Saliceae</taxon>
        <taxon>Populus</taxon>
    </lineage>
</organism>
<comment type="caution">
    <text evidence="2">The sequence shown here is derived from an EMBL/GenBank/DDBJ whole genome shotgun (WGS) entry which is preliminary data.</text>
</comment>
<feature type="region of interest" description="Disordered" evidence="1">
    <location>
        <begin position="40"/>
        <end position="66"/>
    </location>
</feature>
<dbReference type="EMBL" id="JAQIZT010000008">
    <property type="protein sequence ID" value="KAJ6989455.1"/>
    <property type="molecule type" value="Genomic_DNA"/>
</dbReference>
<proteinExistence type="predicted"/>
<dbReference type="AlphaFoldDB" id="A0AAD6QFJ3"/>
<evidence type="ECO:0000256" key="1">
    <source>
        <dbReference type="SAM" id="MobiDB-lite"/>
    </source>
</evidence>
<sequence length="66" mass="6978">MHVEADEWENVRGKHTKKLLSPRGNSVHVVELHAGISARVSTRSGGCKHANKGQGSGRGPPATPAK</sequence>
<evidence type="ECO:0000313" key="2">
    <source>
        <dbReference type="EMBL" id="KAJ6989455.1"/>
    </source>
</evidence>
<reference evidence="2" key="1">
    <citation type="journal article" date="2023" name="Mol. Ecol. Resour.">
        <title>Chromosome-level genome assembly of a triploid poplar Populus alba 'Berolinensis'.</title>
        <authorList>
            <person name="Chen S."/>
            <person name="Yu Y."/>
            <person name="Wang X."/>
            <person name="Wang S."/>
            <person name="Zhang T."/>
            <person name="Zhou Y."/>
            <person name="He R."/>
            <person name="Meng N."/>
            <person name="Wang Y."/>
            <person name="Liu W."/>
            <person name="Liu Z."/>
            <person name="Liu J."/>
            <person name="Guo Q."/>
            <person name="Huang H."/>
            <person name="Sederoff R.R."/>
            <person name="Wang G."/>
            <person name="Qu G."/>
            <person name="Chen S."/>
        </authorList>
    </citation>
    <scope>NUCLEOTIDE SEQUENCE</scope>
    <source>
        <strain evidence="2">SC-2020</strain>
    </source>
</reference>
<dbReference type="Proteomes" id="UP001164929">
    <property type="component" value="Chromosome 8"/>
</dbReference>